<evidence type="ECO:0000256" key="2">
    <source>
        <dbReference type="HAMAP-Rule" id="MF_01940"/>
    </source>
</evidence>
<comment type="catalytic activity">
    <reaction evidence="2">
        <text>a 3'-end 2',3'-cyclophospho-ribonucleotide-RNA + H2O = a 3'-end 2'-phospho-ribonucleotide-RNA + H(+)</text>
        <dbReference type="Rhea" id="RHEA:11828"/>
        <dbReference type="Rhea" id="RHEA-COMP:10464"/>
        <dbReference type="Rhea" id="RHEA-COMP:17353"/>
        <dbReference type="ChEBI" id="CHEBI:15377"/>
        <dbReference type="ChEBI" id="CHEBI:15378"/>
        <dbReference type="ChEBI" id="CHEBI:83064"/>
        <dbReference type="ChEBI" id="CHEBI:173113"/>
        <dbReference type="EC" id="3.1.4.58"/>
    </reaction>
</comment>
<protein>
    <recommendedName>
        <fullName evidence="2">RNA 2',3'-cyclic phosphodiesterase</fullName>
        <shortName evidence="2">RNA 2',3'-CPDase</shortName>
        <ecNumber evidence="2">3.1.4.58</ecNumber>
    </recommendedName>
</protein>
<dbReference type="HAMAP" id="MF_01940">
    <property type="entry name" value="RNA_CPDase"/>
    <property type="match status" value="1"/>
</dbReference>
<comment type="caution">
    <text evidence="3">The sequence shown here is derived from an EMBL/GenBank/DDBJ whole genome shotgun (WGS) entry which is preliminary data.</text>
</comment>
<dbReference type="SUPFAM" id="SSF55144">
    <property type="entry name" value="LigT-like"/>
    <property type="match status" value="1"/>
</dbReference>
<keyword evidence="1 2" id="KW-0378">Hydrolase</keyword>
<dbReference type="PANTHER" id="PTHR35561:SF1">
    <property type="entry name" value="RNA 2',3'-CYCLIC PHOSPHODIESTERASE"/>
    <property type="match status" value="1"/>
</dbReference>
<dbReference type="EMBL" id="JBDIZK010000013">
    <property type="protein sequence ID" value="MEN3749400.1"/>
    <property type="molecule type" value="Genomic_DNA"/>
</dbReference>
<reference evidence="3 4" key="1">
    <citation type="submission" date="2024-05" db="EMBL/GenBank/DDBJ databases">
        <title>Sphingomonas sp. HF-S3 16S ribosomal RNA gene Genome sequencing and assembly.</title>
        <authorList>
            <person name="Lee H."/>
        </authorList>
    </citation>
    <scope>NUCLEOTIDE SEQUENCE [LARGE SCALE GENOMIC DNA]</scope>
    <source>
        <strain evidence="3 4">HF-S3</strain>
    </source>
</reference>
<proteinExistence type="inferred from homology"/>
<dbReference type="Pfam" id="PF13563">
    <property type="entry name" value="2_5_RNA_ligase2"/>
    <property type="match status" value="1"/>
</dbReference>
<sequence>MHRLFVGLRPPAAIRQRLLSIMGGVPGARWQDDDQLHVTLRYIGEVQRPVAEDIALALGQVHWPRIDATVSGVGEFDARGRPNALWAGIAPHEPLKGLHRKIDQALVRLGLESERRAYLPHITLARMNAAAGSNDRFLADHAGLSSERFTFTHFTLFESHLGSAGASYESVARYPLD</sequence>
<feature type="short sequence motif" description="HXTX 2" evidence="2">
    <location>
        <begin position="121"/>
        <end position="124"/>
    </location>
</feature>
<feature type="short sequence motif" description="HXTX 1" evidence="2">
    <location>
        <begin position="37"/>
        <end position="40"/>
    </location>
</feature>
<evidence type="ECO:0000313" key="3">
    <source>
        <dbReference type="EMBL" id="MEN3749400.1"/>
    </source>
</evidence>
<dbReference type="Gene3D" id="3.90.1140.10">
    <property type="entry name" value="Cyclic phosphodiesterase"/>
    <property type="match status" value="1"/>
</dbReference>
<feature type="active site" description="Proton donor" evidence="2">
    <location>
        <position position="37"/>
    </location>
</feature>
<keyword evidence="4" id="KW-1185">Reference proteome</keyword>
<evidence type="ECO:0000313" key="4">
    <source>
        <dbReference type="Proteomes" id="UP001427805"/>
    </source>
</evidence>
<dbReference type="InterPro" id="IPR004175">
    <property type="entry name" value="RNA_CPDase"/>
</dbReference>
<dbReference type="RefSeq" id="WP_346248443.1">
    <property type="nucleotide sequence ID" value="NZ_JBDIZK010000013.1"/>
</dbReference>
<gene>
    <name evidence="3" type="primary">thpR</name>
    <name evidence="3" type="ORF">TPR58_19655</name>
</gene>
<dbReference type="EC" id="3.1.4.58" evidence="2"/>
<feature type="active site" description="Proton acceptor" evidence="2">
    <location>
        <position position="121"/>
    </location>
</feature>
<comment type="similarity">
    <text evidence="2">Belongs to the 2H phosphoesterase superfamily. ThpR family.</text>
</comment>
<organism evidence="3 4">
    <name type="scientific">Sphingomonas rustica</name>
    <dbReference type="NCBI Taxonomy" id="3103142"/>
    <lineage>
        <taxon>Bacteria</taxon>
        <taxon>Pseudomonadati</taxon>
        <taxon>Pseudomonadota</taxon>
        <taxon>Alphaproteobacteria</taxon>
        <taxon>Sphingomonadales</taxon>
        <taxon>Sphingomonadaceae</taxon>
        <taxon>Sphingomonas</taxon>
    </lineage>
</organism>
<name>A0ABV0BDV1_9SPHN</name>
<comment type="function">
    <text evidence="2">Hydrolyzes RNA 2',3'-cyclic phosphodiester to an RNA 2'-phosphomonoester.</text>
</comment>
<dbReference type="PANTHER" id="PTHR35561">
    <property type="entry name" value="RNA 2',3'-CYCLIC PHOSPHODIESTERASE"/>
    <property type="match status" value="1"/>
</dbReference>
<dbReference type="InterPro" id="IPR009097">
    <property type="entry name" value="Cyclic_Pdiesterase"/>
</dbReference>
<dbReference type="Proteomes" id="UP001427805">
    <property type="component" value="Unassembled WGS sequence"/>
</dbReference>
<evidence type="ECO:0000256" key="1">
    <source>
        <dbReference type="ARBA" id="ARBA00022801"/>
    </source>
</evidence>
<accession>A0ABV0BDV1</accession>
<dbReference type="NCBIfam" id="TIGR02258">
    <property type="entry name" value="2_5_ligase"/>
    <property type="match status" value="1"/>
</dbReference>